<evidence type="ECO:0000256" key="3">
    <source>
        <dbReference type="ARBA" id="ARBA00023125"/>
    </source>
</evidence>
<evidence type="ECO:0000256" key="5">
    <source>
        <dbReference type="ARBA" id="ARBA00023242"/>
    </source>
</evidence>
<dbReference type="SMART" id="SM01019">
    <property type="entry name" value="B3"/>
    <property type="match status" value="2"/>
</dbReference>
<keyword evidence="3" id="KW-0238">DNA-binding</keyword>
<feature type="domain" description="TF-B3" evidence="6">
    <location>
        <begin position="302"/>
        <end position="400"/>
    </location>
</feature>
<dbReference type="Pfam" id="PF02362">
    <property type="entry name" value="B3"/>
    <property type="match status" value="2"/>
</dbReference>
<dbReference type="PANTHER" id="PTHR31391:SF157">
    <property type="entry name" value="B3 DOMAIN-CONTAINING PROTEIN REM16"/>
    <property type="match status" value="1"/>
</dbReference>
<dbReference type="CDD" id="cd10017">
    <property type="entry name" value="B3_DNA"/>
    <property type="match status" value="2"/>
</dbReference>
<sequence length="426" mass="47799">MDEQSCEKCISWADDIYWSHFQVLHFAHFLCTDFDQHLALPKTFSDNLKKKLPEKAGLRGPGGVVWKIGLTTRDDTLYFTHGWQEFVKDNSLKENDFLVFKYNGGQSLFDVLIFDGESFCEKAASYFVRKCVHTEHVDGCSSKRKDTDNYVEQGNTPSDAGVECAAHEKSVHDNAVGVPAALPSGTPVSERTLNAGVESASPEQFMHANGDTVAKVVPLKTAEKGTGEVVSAVKNASSKRRGRPPRVSRPSQEVVDWVSDSEAVAQGAENIESYTSNRRPVTEHEINSALLLAQAASTNNSLLIVMRPTHVYKRFYLPIPNNWIMQHLSLRSQDLIFRIGTTEWRVKYCFHRNRYIGGLTVGWRNLTLDNNLEEFDVCVFEPASKVNDTMIIDMKIFRVVDDIAPLTIVKSPGKKGRKRAINEIQT</sequence>
<dbReference type="InterPro" id="IPR044837">
    <property type="entry name" value="REM16-like"/>
</dbReference>
<evidence type="ECO:0000259" key="6">
    <source>
        <dbReference type="PROSITE" id="PS50863"/>
    </source>
</evidence>
<dbReference type="PANTHER" id="PTHR31391">
    <property type="entry name" value="B3 DOMAIN-CONTAINING PROTEIN OS11G0197600-RELATED"/>
    <property type="match status" value="1"/>
</dbReference>
<name>A0A6A4NCC9_LUPAL</name>
<dbReference type="InterPro" id="IPR015300">
    <property type="entry name" value="DNA-bd_pseudobarrel_sf"/>
</dbReference>
<dbReference type="GO" id="GO:0003677">
    <property type="term" value="F:DNA binding"/>
    <property type="evidence" value="ECO:0007669"/>
    <property type="project" value="UniProtKB-KW"/>
</dbReference>
<evidence type="ECO:0000313" key="7">
    <source>
        <dbReference type="EMBL" id="KAE9588435.1"/>
    </source>
</evidence>
<protein>
    <submittedName>
        <fullName evidence="7">Putative transcription factor B3-Domain family</fullName>
    </submittedName>
</protein>
<dbReference type="InterPro" id="IPR003340">
    <property type="entry name" value="B3_DNA-bd"/>
</dbReference>
<organism evidence="7 8">
    <name type="scientific">Lupinus albus</name>
    <name type="common">White lupine</name>
    <name type="synonym">Lupinus termis</name>
    <dbReference type="NCBI Taxonomy" id="3870"/>
    <lineage>
        <taxon>Eukaryota</taxon>
        <taxon>Viridiplantae</taxon>
        <taxon>Streptophyta</taxon>
        <taxon>Embryophyta</taxon>
        <taxon>Tracheophyta</taxon>
        <taxon>Spermatophyta</taxon>
        <taxon>Magnoliopsida</taxon>
        <taxon>eudicotyledons</taxon>
        <taxon>Gunneridae</taxon>
        <taxon>Pentapetalae</taxon>
        <taxon>rosids</taxon>
        <taxon>fabids</taxon>
        <taxon>Fabales</taxon>
        <taxon>Fabaceae</taxon>
        <taxon>Papilionoideae</taxon>
        <taxon>50 kb inversion clade</taxon>
        <taxon>genistoids sensu lato</taxon>
        <taxon>core genistoids</taxon>
        <taxon>Genisteae</taxon>
        <taxon>Lupinus</taxon>
    </lineage>
</organism>
<evidence type="ECO:0000313" key="8">
    <source>
        <dbReference type="Proteomes" id="UP000447434"/>
    </source>
</evidence>
<gene>
    <name evidence="7" type="ORF">Lalb_Chr22g0355291</name>
</gene>
<dbReference type="Gene3D" id="2.40.330.10">
    <property type="entry name" value="DNA-binding pseudobarrel domain"/>
    <property type="match status" value="2"/>
</dbReference>
<dbReference type="PROSITE" id="PS50863">
    <property type="entry name" value="B3"/>
    <property type="match status" value="2"/>
</dbReference>
<evidence type="ECO:0000256" key="4">
    <source>
        <dbReference type="ARBA" id="ARBA00023163"/>
    </source>
</evidence>
<evidence type="ECO:0000256" key="1">
    <source>
        <dbReference type="ARBA" id="ARBA00004123"/>
    </source>
</evidence>
<comment type="caution">
    <text evidence="7">The sequence shown here is derived from an EMBL/GenBank/DDBJ whole genome shotgun (WGS) entry which is preliminary data.</text>
</comment>
<dbReference type="OrthoDB" id="590488at2759"/>
<evidence type="ECO:0000256" key="2">
    <source>
        <dbReference type="ARBA" id="ARBA00023015"/>
    </source>
</evidence>
<reference evidence="8" key="1">
    <citation type="journal article" date="2020" name="Nat. Commun.">
        <title>Genome sequence of the cluster root forming white lupin.</title>
        <authorList>
            <person name="Hufnagel B."/>
            <person name="Marques A."/>
            <person name="Soriano A."/>
            <person name="Marques L."/>
            <person name="Divol F."/>
            <person name="Doumas P."/>
            <person name="Sallet E."/>
            <person name="Mancinotti D."/>
            <person name="Carrere S."/>
            <person name="Marande W."/>
            <person name="Arribat S."/>
            <person name="Keller J."/>
            <person name="Huneau C."/>
            <person name="Blein T."/>
            <person name="Aime D."/>
            <person name="Laguerre M."/>
            <person name="Taylor J."/>
            <person name="Schubert V."/>
            <person name="Nelson M."/>
            <person name="Geu-Flores F."/>
            <person name="Crespi M."/>
            <person name="Gallardo-Guerrero K."/>
            <person name="Delaux P.-M."/>
            <person name="Salse J."/>
            <person name="Berges H."/>
            <person name="Guyot R."/>
            <person name="Gouzy J."/>
            <person name="Peret B."/>
        </authorList>
    </citation>
    <scope>NUCLEOTIDE SEQUENCE [LARGE SCALE GENOMIC DNA]</scope>
    <source>
        <strain evidence="8">cv. Amiga</strain>
    </source>
</reference>
<dbReference type="SUPFAM" id="SSF101936">
    <property type="entry name" value="DNA-binding pseudobarrel domain"/>
    <property type="match status" value="2"/>
</dbReference>
<keyword evidence="2" id="KW-0805">Transcription regulation</keyword>
<proteinExistence type="predicted"/>
<feature type="domain" description="TF-B3" evidence="6">
    <location>
        <begin position="23"/>
        <end position="117"/>
    </location>
</feature>
<accession>A0A6A4NCC9</accession>
<dbReference type="Proteomes" id="UP000447434">
    <property type="component" value="Chromosome 22"/>
</dbReference>
<keyword evidence="8" id="KW-1185">Reference proteome</keyword>
<keyword evidence="5" id="KW-0539">Nucleus</keyword>
<dbReference type="GO" id="GO:0005634">
    <property type="term" value="C:nucleus"/>
    <property type="evidence" value="ECO:0007669"/>
    <property type="project" value="UniProtKB-SubCell"/>
</dbReference>
<dbReference type="EMBL" id="WOCE01000022">
    <property type="protein sequence ID" value="KAE9588435.1"/>
    <property type="molecule type" value="Genomic_DNA"/>
</dbReference>
<dbReference type="AlphaFoldDB" id="A0A6A4NCC9"/>
<comment type="subcellular location">
    <subcellularLocation>
        <location evidence="1">Nucleus</location>
    </subcellularLocation>
</comment>
<keyword evidence="4" id="KW-0804">Transcription</keyword>